<keyword evidence="1" id="KW-0472">Membrane</keyword>
<feature type="transmembrane region" description="Helical" evidence="1">
    <location>
        <begin position="12"/>
        <end position="33"/>
    </location>
</feature>
<dbReference type="EMBL" id="LRPN01000078">
    <property type="protein sequence ID" value="KWZ81132.1"/>
    <property type="molecule type" value="Genomic_DNA"/>
</dbReference>
<comment type="caution">
    <text evidence="2">The sequence shown here is derived from an EMBL/GenBank/DDBJ whole genome shotgun (WGS) entry which is preliminary data.</text>
</comment>
<dbReference type="AlphaFoldDB" id="A0A133KNN6"/>
<feature type="transmembrane region" description="Helical" evidence="1">
    <location>
        <begin position="40"/>
        <end position="60"/>
    </location>
</feature>
<dbReference type="Pfam" id="PF14068">
    <property type="entry name" value="YuiB"/>
    <property type="match status" value="1"/>
</dbReference>
<feature type="transmembrane region" description="Helical" evidence="1">
    <location>
        <begin position="80"/>
        <end position="103"/>
    </location>
</feature>
<reference evidence="3" key="1">
    <citation type="submission" date="2016-01" db="EMBL/GenBank/DDBJ databases">
        <authorList>
            <person name="Mitreva M."/>
            <person name="Pepin K.H."/>
            <person name="Mihindukulasuriya K.A."/>
            <person name="Fulton R."/>
            <person name="Fronick C."/>
            <person name="O'Laughlin M."/>
            <person name="Miner T."/>
            <person name="Herter B."/>
            <person name="Rosa B.A."/>
            <person name="Cordes M."/>
            <person name="Tomlinson C."/>
            <person name="Wollam A."/>
            <person name="Palsikar V.B."/>
            <person name="Mardis E.R."/>
            <person name="Wilson R.K."/>
        </authorList>
    </citation>
    <scope>NUCLEOTIDE SEQUENCE [LARGE SCALE GENOMIC DNA]</scope>
    <source>
        <strain evidence="3">GED7749B</strain>
    </source>
</reference>
<protein>
    <submittedName>
        <fullName evidence="2">Uncharacterized protein</fullName>
    </submittedName>
</protein>
<evidence type="ECO:0000313" key="3">
    <source>
        <dbReference type="Proteomes" id="UP000070376"/>
    </source>
</evidence>
<keyword evidence="1" id="KW-0812">Transmembrane</keyword>
<keyword evidence="1" id="KW-1133">Transmembrane helix</keyword>
<dbReference type="Proteomes" id="UP000070376">
    <property type="component" value="Unassembled WGS sequence"/>
</dbReference>
<name>A0A133KNN6_HEYCO</name>
<organism evidence="2 3">
    <name type="scientific">Heyndrickxia coagulans</name>
    <name type="common">Weizmannia coagulans</name>
    <dbReference type="NCBI Taxonomy" id="1398"/>
    <lineage>
        <taxon>Bacteria</taxon>
        <taxon>Bacillati</taxon>
        <taxon>Bacillota</taxon>
        <taxon>Bacilli</taxon>
        <taxon>Bacillales</taxon>
        <taxon>Bacillaceae</taxon>
        <taxon>Heyndrickxia</taxon>
    </lineage>
</organism>
<evidence type="ECO:0000313" key="2">
    <source>
        <dbReference type="EMBL" id="KWZ81132.1"/>
    </source>
</evidence>
<evidence type="ECO:0000256" key="1">
    <source>
        <dbReference type="SAM" id="Phobius"/>
    </source>
</evidence>
<dbReference type="InterPro" id="IPR025917">
    <property type="entry name" value="YuiB"/>
</dbReference>
<gene>
    <name evidence="2" type="ORF">HMPREF3213_02068</name>
</gene>
<accession>A0A133KNN6</accession>
<sequence>MYNGDAEGLMSIPVLIISMVLFLVLFFGIGFIANMLLRMTWILCFIYPVIALSMIDRITFSRYFTDPGTAFRQLGEHLASIHLSDALVLSSGLAGALLAGVAIKALRKNGYRMF</sequence>
<proteinExistence type="predicted"/>
<dbReference type="PATRIC" id="fig|1398.22.peg.2070"/>